<dbReference type="PANTHER" id="PTHR30136">
    <property type="entry name" value="HELIX-TURN-HELIX TRANSCRIPTIONAL REGULATOR, ICLR FAMILY"/>
    <property type="match status" value="1"/>
</dbReference>
<name>A0A364JVM1_9HYPH</name>
<dbReference type="Gene3D" id="3.30.450.40">
    <property type="match status" value="1"/>
</dbReference>
<dbReference type="SUPFAM" id="SSF55781">
    <property type="entry name" value="GAF domain-like"/>
    <property type="match status" value="1"/>
</dbReference>
<dbReference type="InterPro" id="IPR029016">
    <property type="entry name" value="GAF-like_dom_sf"/>
</dbReference>
<gene>
    <name evidence="6" type="ORF">C7374_1041</name>
</gene>
<dbReference type="SMART" id="SM00346">
    <property type="entry name" value="HTH_ICLR"/>
    <property type="match status" value="1"/>
</dbReference>
<dbReference type="OrthoDB" id="9807558at2"/>
<feature type="domain" description="HTH iclR-type" evidence="4">
    <location>
        <begin position="15"/>
        <end position="76"/>
    </location>
</feature>
<dbReference type="PROSITE" id="PS51077">
    <property type="entry name" value="HTH_ICLR"/>
    <property type="match status" value="1"/>
</dbReference>
<sequence>MAITRLDREGSVTLVPAVVRAVAILDAIAQTGDGLRLSELVRKTGFPKSSVHGLCQTLVQTGLLKLNIEGSFTIGPKVMRWADAFLASTDILNAFHNALSRVTEFDTYTLTLSQLDGAEVVYLDCRNSSAPLGISFRRGMRVPAIFTATGKAMLAGMSIEMRTSHLPSDWPVPLTSTSVTSFAALEQELKQARLNGYSIDNEQLREGMFCIGAAIYDSQSRPVAGIGLSMLAVEAKPELISRVGARLRALADAVAEEMGWQPAVPFLKNSESA</sequence>
<reference evidence="6 7" key="1">
    <citation type="submission" date="2018-06" db="EMBL/GenBank/DDBJ databases">
        <title>Genomic Encyclopedia of Type Strains, Phase IV (KMG-IV): sequencing the most valuable type-strain genomes for metagenomic binning, comparative biology and taxonomic classification.</title>
        <authorList>
            <person name="Goeker M."/>
        </authorList>
    </citation>
    <scope>NUCLEOTIDE SEQUENCE [LARGE SCALE GENOMIC DNA]</scope>
    <source>
        <strain evidence="6 7">DSM 26720</strain>
    </source>
</reference>
<evidence type="ECO:0000313" key="7">
    <source>
        <dbReference type="Proteomes" id="UP000249453"/>
    </source>
</evidence>
<dbReference type="SUPFAM" id="SSF46785">
    <property type="entry name" value="Winged helix' DNA-binding domain"/>
    <property type="match status" value="1"/>
</dbReference>
<evidence type="ECO:0000256" key="3">
    <source>
        <dbReference type="ARBA" id="ARBA00023163"/>
    </source>
</evidence>
<evidence type="ECO:0000256" key="1">
    <source>
        <dbReference type="ARBA" id="ARBA00023015"/>
    </source>
</evidence>
<dbReference type="Pfam" id="PF09339">
    <property type="entry name" value="HTH_IclR"/>
    <property type="match status" value="1"/>
</dbReference>
<dbReference type="GO" id="GO:0045892">
    <property type="term" value="P:negative regulation of DNA-templated transcription"/>
    <property type="evidence" value="ECO:0007669"/>
    <property type="project" value="TreeGrafter"/>
</dbReference>
<proteinExistence type="predicted"/>
<accession>A0A364JVM1</accession>
<keyword evidence="3" id="KW-0804">Transcription</keyword>
<dbReference type="EMBL" id="QLMK01000004">
    <property type="protein sequence ID" value="RAK29944.1"/>
    <property type="molecule type" value="Genomic_DNA"/>
</dbReference>
<dbReference type="Proteomes" id="UP000249453">
    <property type="component" value="Unassembled WGS sequence"/>
</dbReference>
<dbReference type="InterPro" id="IPR036388">
    <property type="entry name" value="WH-like_DNA-bd_sf"/>
</dbReference>
<dbReference type="PANTHER" id="PTHR30136:SF24">
    <property type="entry name" value="HTH-TYPE TRANSCRIPTIONAL REPRESSOR ALLR"/>
    <property type="match status" value="1"/>
</dbReference>
<feature type="domain" description="IclR-ED" evidence="5">
    <location>
        <begin position="77"/>
        <end position="260"/>
    </location>
</feature>
<dbReference type="GO" id="GO:0003677">
    <property type="term" value="F:DNA binding"/>
    <property type="evidence" value="ECO:0007669"/>
    <property type="project" value="UniProtKB-KW"/>
</dbReference>
<dbReference type="InterPro" id="IPR005471">
    <property type="entry name" value="Tscrpt_reg_IclR_N"/>
</dbReference>
<keyword evidence="7" id="KW-1185">Reference proteome</keyword>
<dbReference type="InterPro" id="IPR014757">
    <property type="entry name" value="Tscrpt_reg_IclR_C"/>
</dbReference>
<evidence type="ECO:0000313" key="6">
    <source>
        <dbReference type="EMBL" id="RAK29944.1"/>
    </source>
</evidence>
<dbReference type="GO" id="GO:0003700">
    <property type="term" value="F:DNA-binding transcription factor activity"/>
    <property type="evidence" value="ECO:0007669"/>
    <property type="project" value="TreeGrafter"/>
</dbReference>
<dbReference type="Gene3D" id="1.10.10.10">
    <property type="entry name" value="Winged helix-like DNA-binding domain superfamily/Winged helix DNA-binding domain"/>
    <property type="match status" value="1"/>
</dbReference>
<dbReference type="InterPro" id="IPR050707">
    <property type="entry name" value="HTH_MetabolicPath_Reg"/>
</dbReference>
<dbReference type="InterPro" id="IPR036390">
    <property type="entry name" value="WH_DNA-bd_sf"/>
</dbReference>
<comment type="caution">
    <text evidence="6">The sequence shown here is derived from an EMBL/GenBank/DDBJ whole genome shotgun (WGS) entry which is preliminary data.</text>
</comment>
<protein>
    <submittedName>
        <fullName evidence="6">IclR family transcriptional regulator</fullName>
    </submittedName>
</protein>
<evidence type="ECO:0000259" key="5">
    <source>
        <dbReference type="PROSITE" id="PS51078"/>
    </source>
</evidence>
<keyword evidence="2" id="KW-0238">DNA-binding</keyword>
<dbReference type="AlphaFoldDB" id="A0A364JVM1"/>
<keyword evidence="1" id="KW-0805">Transcription regulation</keyword>
<dbReference type="Pfam" id="PF01614">
    <property type="entry name" value="IclR_C"/>
    <property type="match status" value="1"/>
</dbReference>
<dbReference type="RefSeq" id="WP_111574973.1">
    <property type="nucleotide sequence ID" value="NZ_JBHEEY010000005.1"/>
</dbReference>
<organism evidence="6 7">
    <name type="scientific">Falsochrobactrum ovis</name>
    <dbReference type="NCBI Taxonomy" id="1293442"/>
    <lineage>
        <taxon>Bacteria</taxon>
        <taxon>Pseudomonadati</taxon>
        <taxon>Pseudomonadota</taxon>
        <taxon>Alphaproteobacteria</taxon>
        <taxon>Hyphomicrobiales</taxon>
        <taxon>Brucellaceae</taxon>
        <taxon>Falsochrobactrum</taxon>
    </lineage>
</organism>
<evidence type="ECO:0000259" key="4">
    <source>
        <dbReference type="PROSITE" id="PS51077"/>
    </source>
</evidence>
<dbReference type="PROSITE" id="PS51078">
    <property type="entry name" value="ICLR_ED"/>
    <property type="match status" value="1"/>
</dbReference>
<evidence type="ECO:0000256" key="2">
    <source>
        <dbReference type="ARBA" id="ARBA00023125"/>
    </source>
</evidence>